<evidence type="ECO:0000313" key="5">
    <source>
        <dbReference type="Proteomes" id="UP001139054"/>
    </source>
</evidence>
<dbReference type="SMART" id="SM00857">
    <property type="entry name" value="Resolvase"/>
    <property type="match status" value="1"/>
</dbReference>
<dbReference type="InterPro" id="IPR050639">
    <property type="entry name" value="SSR_resolvase"/>
</dbReference>
<dbReference type="Pfam" id="PF00239">
    <property type="entry name" value="Resolvase"/>
    <property type="match status" value="1"/>
</dbReference>
<dbReference type="Proteomes" id="UP001139054">
    <property type="component" value="Unassembled WGS sequence"/>
</dbReference>
<evidence type="ECO:0000259" key="3">
    <source>
        <dbReference type="PROSITE" id="PS51736"/>
    </source>
</evidence>
<dbReference type="SUPFAM" id="SSF53041">
    <property type="entry name" value="Resolvase-like"/>
    <property type="match status" value="1"/>
</dbReference>
<dbReference type="GO" id="GO:0003677">
    <property type="term" value="F:DNA binding"/>
    <property type="evidence" value="ECO:0007669"/>
    <property type="project" value="UniProtKB-KW"/>
</dbReference>
<name>A0A9X1UCC3_9BRAD</name>
<dbReference type="InterPro" id="IPR036162">
    <property type="entry name" value="Resolvase-like_N_sf"/>
</dbReference>
<accession>A0A9X1UCC3</accession>
<organism evidence="4 5">
    <name type="scientific">Bradyrhizobium zhengyangense</name>
    <dbReference type="NCBI Taxonomy" id="2911009"/>
    <lineage>
        <taxon>Bacteria</taxon>
        <taxon>Pseudomonadati</taxon>
        <taxon>Pseudomonadota</taxon>
        <taxon>Alphaproteobacteria</taxon>
        <taxon>Hyphomicrobiales</taxon>
        <taxon>Nitrobacteraceae</taxon>
        <taxon>Bradyrhizobium</taxon>
    </lineage>
</organism>
<dbReference type="PANTHER" id="PTHR30461">
    <property type="entry name" value="DNA-INVERTASE FROM LAMBDOID PROPHAGE"/>
    <property type="match status" value="1"/>
</dbReference>
<evidence type="ECO:0000256" key="1">
    <source>
        <dbReference type="ARBA" id="ARBA00023125"/>
    </source>
</evidence>
<comment type="caution">
    <text evidence="4">The sequence shown here is derived from an EMBL/GenBank/DDBJ whole genome shotgun (WGS) entry which is preliminary data.</text>
</comment>
<dbReference type="RefSeq" id="WP_237891863.1">
    <property type="nucleotide sequence ID" value="NZ_JAKLTY010000037.1"/>
</dbReference>
<dbReference type="GO" id="GO:0000150">
    <property type="term" value="F:DNA strand exchange activity"/>
    <property type="evidence" value="ECO:0007669"/>
    <property type="project" value="InterPro"/>
</dbReference>
<dbReference type="InterPro" id="IPR006119">
    <property type="entry name" value="Resolv_N"/>
</dbReference>
<dbReference type="AlphaFoldDB" id="A0A9X1UCC3"/>
<feature type="domain" description="Resolvase/invertase-type recombinase catalytic" evidence="3">
    <location>
        <begin position="3"/>
        <end position="144"/>
    </location>
</feature>
<evidence type="ECO:0000256" key="2">
    <source>
        <dbReference type="ARBA" id="ARBA00023172"/>
    </source>
</evidence>
<proteinExistence type="predicted"/>
<dbReference type="Gene3D" id="3.40.50.1390">
    <property type="entry name" value="Resolvase, N-terminal catalytic domain"/>
    <property type="match status" value="1"/>
</dbReference>
<evidence type="ECO:0000313" key="4">
    <source>
        <dbReference type="EMBL" id="MCG2632206.1"/>
    </source>
</evidence>
<gene>
    <name evidence="4" type="ORF">L6654_36930</name>
</gene>
<dbReference type="PROSITE" id="PS51736">
    <property type="entry name" value="RECOMBINASES_3"/>
    <property type="match status" value="1"/>
</dbReference>
<dbReference type="PANTHER" id="PTHR30461:SF2">
    <property type="entry name" value="SERINE RECOMBINASE PINE-RELATED"/>
    <property type="match status" value="1"/>
</dbReference>
<reference evidence="4" key="1">
    <citation type="submission" date="2022-01" db="EMBL/GenBank/DDBJ databases">
        <title>Genome sequnece data of strain Bradyrhizobium sp. nov.</title>
        <authorList>
            <person name="Zhang J."/>
        </authorList>
    </citation>
    <scope>NUCLEOTIDE SEQUENCE</scope>
    <source>
        <strain evidence="4">WYCCWR 13023</strain>
    </source>
</reference>
<keyword evidence="2" id="KW-0233">DNA recombination</keyword>
<sequence length="215" mass="23174">MKTSVAYVRVSDQKQGKSGLGIEAQRAAIQQFADNNGIEIIDTFIEVETGKGSDALAMRPQLATALEVARITGATVLAAKLDRITRNVHFGSGLFSRTDVKFIVTEMPHADNFQLNIMLSVAQLEAEMISNRTKAALAAARKRGTRLGSPTTPTILRDRSRAFAEDLRAVVTPMLGHSSRAIAAALNQRGIKTLKGGSWSSVTTLRLITRLEIGA</sequence>
<keyword evidence="1" id="KW-0238">DNA-binding</keyword>
<dbReference type="CDD" id="cd00338">
    <property type="entry name" value="Ser_Recombinase"/>
    <property type="match status" value="1"/>
</dbReference>
<protein>
    <submittedName>
        <fullName evidence="4">Recombinase family protein</fullName>
    </submittedName>
</protein>
<dbReference type="EMBL" id="JAKLTY010000037">
    <property type="protein sequence ID" value="MCG2632206.1"/>
    <property type="molecule type" value="Genomic_DNA"/>
</dbReference>